<dbReference type="SUPFAM" id="SSF54593">
    <property type="entry name" value="Glyoxalase/Bleomycin resistance protein/Dihydroxybiphenyl dioxygenase"/>
    <property type="match status" value="1"/>
</dbReference>
<dbReference type="InterPro" id="IPR051332">
    <property type="entry name" value="Fosfomycin_Res_Enzymes"/>
</dbReference>
<evidence type="ECO:0000256" key="1">
    <source>
        <dbReference type="ARBA" id="ARBA00022723"/>
    </source>
</evidence>
<dbReference type="RefSeq" id="WP_250597940.1">
    <property type="nucleotide sequence ID" value="NZ_JAKRVY010000008.1"/>
</dbReference>
<dbReference type="Proteomes" id="UP001202674">
    <property type="component" value="Unassembled WGS sequence"/>
</dbReference>
<dbReference type="PROSITE" id="PS00934">
    <property type="entry name" value="GLYOXALASE_I_1"/>
    <property type="match status" value="1"/>
</dbReference>
<feature type="domain" description="VOC" evidence="2">
    <location>
        <begin position="20"/>
        <end position="141"/>
    </location>
</feature>
<dbReference type="InterPro" id="IPR037523">
    <property type="entry name" value="VOC_core"/>
</dbReference>
<dbReference type="AlphaFoldDB" id="A0AAE3FUD1"/>
<dbReference type="Pfam" id="PF00903">
    <property type="entry name" value="Glyoxalase"/>
    <property type="match status" value="1"/>
</dbReference>
<accession>A0AAE3FUD1</accession>
<reference evidence="3 4" key="1">
    <citation type="journal article" date="2022" name="Syst. Appl. Microbiol.">
        <title>Natronocalculus amylovorans gen. nov., sp. nov., and Natranaeroarchaeum aerophilus sp. nov., dominant culturable amylolytic natronoarchaea from hypersaline soda lakes in southwestern Siberia.</title>
        <authorList>
            <person name="Sorokin D.Y."/>
            <person name="Elcheninov A.G."/>
            <person name="Khizhniak T.V."/>
            <person name="Koenen M."/>
            <person name="Bale N.J."/>
            <person name="Damste J.S.S."/>
            <person name="Kublanov I.V."/>
        </authorList>
    </citation>
    <scope>NUCLEOTIDE SEQUENCE [LARGE SCALE GENOMIC DNA]</scope>
    <source>
        <strain evidence="3 4">AArc-St1-1</strain>
    </source>
</reference>
<protein>
    <submittedName>
        <fullName evidence="3">VOC family protein</fullName>
    </submittedName>
</protein>
<proteinExistence type="predicted"/>
<name>A0AAE3FUD1_9EURY</name>
<dbReference type="EMBL" id="JAKRVY010000008">
    <property type="protein sequence ID" value="MCL9814744.1"/>
    <property type="molecule type" value="Genomic_DNA"/>
</dbReference>
<dbReference type="Gene3D" id="3.10.180.10">
    <property type="entry name" value="2,3-Dihydroxybiphenyl 1,2-Dioxygenase, domain 1"/>
    <property type="match status" value="1"/>
</dbReference>
<keyword evidence="4" id="KW-1185">Reference proteome</keyword>
<dbReference type="InterPro" id="IPR018146">
    <property type="entry name" value="Glyoxalase_1_CS"/>
</dbReference>
<evidence type="ECO:0000259" key="2">
    <source>
        <dbReference type="PROSITE" id="PS51819"/>
    </source>
</evidence>
<dbReference type="GO" id="GO:0046872">
    <property type="term" value="F:metal ion binding"/>
    <property type="evidence" value="ECO:0007669"/>
    <property type="project" value="UniProtKB-KW"/>
</dbReference>
<dbReference type="CDD" id="cd06587">
    <property type="entry name" value="VOC"/>
    <property type="match status" value="1"/>
</dbReference>
<dbReference type="InterPro" id="IPR029068">
    <property type="entry name" value="Glyas_Bleomycin-R_OHBP_Dase"/>
</dbReference>
<dbReference type="GO" id="GO:0004462">
    <property type="term" value="F:lactoylglutathione lyase activity"/>
    <property type="evidence" value="ECO:0007669"/>
    <property type="project" value="InterPro"/>
</dbReference>
<gene>
    <name evidence="3" type="ORF">AArcSt11_13880</name>
</gene>
<dbReference type="PANTHER" id="PTHR36113">
    <property type="entry name" value="LYASE, PUTATIVE-RELATED-RELATED"/>
    <property type="match status" value="1"/>
</dbReference>
<comment type="caution">
    <text evidence="3">The sequence shown here is derived from an EMBL/GenBank/DDBJ whole genome shotgun (WGS) entry which is preliminary data.</text>
</comment>
<evidence type="ECO:0000313" key="4">
    <source>
        <dbReference type="Proteomes" id="UP001202674"/>
    </source>
</evidence>
<keyword evidence="1" id="KW-0479">Metal-binding</keyword>
<dbReference type="PROSITE" id="PS51819">
    <property type="entry name" value="VOC"/>
    <property type="match status" value="1"/>
</dbReference>
<evidence type="ECO:0000313" key="3">
    <source>
        <dbReference type="EMBL" id="MCL9814744.1"/>
    </source>
</evidence>
<sequence>MLSASDGTVYPDDDELVGMEVQHTAVAVSDLDATKAFYEDGLGLVYEHDFHVDGTHHYYVSGEELDTAIQFVHDESGDTEIEPSGIVHLALLVDDVDETVEELVSETGCTVLKGPLTVEEANARAAFVEDPDGYEVELFRWLE</sequence>
<dbReference type="PANTHER" id="PTHR36113:SF6">
    <property type="entry name" value="FOSFOMYCIN RESISTANCE PROTEIN FOSX"/>
    <property type="match status" value="1"/>
</dbReference>
<dbReference type="InterPro" id="IPR004360">
    <property type="entry name" value="Glyas_Fos-R_dOase_dom"/>
</dbReference>
<organism evidence="3 4">
    <name type="scientific">Natranaeroarchaeum aerophilus</name>
    <dbReference type="NCBI Taxonomy" id="2917711"/>
    <lineage>
        <taxon>Archaea</taxon>
        <taxon>Methanobacteriati</taxon>
        <taxon>Methanobacteriota</taxon>
        <taxon>Stenosarchaea group</taxon>
        <taxon>Halobacteria</taxon>
        <taxon>Halobacteriales</taxon>
        <taxon>Natronoarchaeaceae</taxon>
        <taxon>Natranaeroarchaeum</taxon>
    </lineage>
</organism>